<dbReference type="InterPro" id="IPR052975">
    <property type="entry name" value="Repressor-like_regulatory"/>
</dbReference>
<dbReference type="Pfam" id="PF04014">
    <property type="entry name" value="MazE_antitoxin"/>
    <property type="match status" value="1"/>
</dbReference>
<dbReference type="GO" id="GO:0003677">
    <property type="term" value="F:DNA binding"/>
    <property type="evidence" value="ECO:0007669"/>
    <property type="project" value="UniProtKB-UniRule"/>
</dbReference>
<comment type="caution">
    <text evidence="3">The sequence shown here is derived from an EMBL/GenBank/DDBJ whole genome shotgun (WGS) entry which is preliminary data.</text>
</comment>
<dbReference type="PANTHER" id="PTHR34860">
    <property type="entry name" value="REPRESSOR-LIKE PROTEIN SSO7C3"/>
    <property type="match status" value="1"/>
</dbReference>
<dbReference type="Gene3D" id="2.10.260.10">
    <property type="match status" value="1"/>
</dbReference>
<reference evidence="3" key="1">
    <citation type="journal article" date="2020" name="mSystems">
        <title>Genome- and Community-Level Interaction Insights into Carbon Utilization and Element Cycling Functions of Hydrothermarchaeota in Hydrothermal Sediment.</title>
        <authorList>
            <person name="Zhou Z."/>
            <person name="Liu Y."/>
            <person name="Xu W."/>
            <person name="Pan J."/>
            <person name="Luo Z.H."/>
            <person name="Li M."/>
        </authorList>
    </citation>
    <scope>NUCLEOTIDE SEQUENCE [LARGE SCALE GENOMIC DNA]</scope>
    <source>
        <strain evidence="3">HyVt-483</strain>
    </source>
</reference>
<dbReference type="Proteomes" id="UP000886043">
    <property type="component" value="Unassembled WGS sequence"/>
</dbReference>
<dbReference type="AlphaFoldDB" id="A0A7C3GQS8"/>
<name>A0A7C3GQS8_9BACT</name>
<protein>
    <submittedName>
        <fullName evidence="3">AbrB/MazE/SpoVT family DNA-binding domain-containing protein</fullName>
    </submittedName>
</protein>
<dbReference type="NCBIfam" id="TIGR01439">
    <property type="entry name" value="lp_hng_hel_AbrB"/>
    <property type="match status" value="1"/>
</dbReference>
<evidence type="ECO:0000313" key="3">
    <source>
        <dbReference type="EMBL" id="HFC97520.1"/>
    </source>
</evidence>
<accession>A0A7C3GQS8</accession>
<sequence>MPLATITSKGQITLPKPVREALNLRRGDKVEITVEEGKAILRPVVKKVEEVFGKLSQEGKSYSVEEIDLRLKEEIKKRWK</sequence>
<evidence type="ECO:0000256" key="1">
    <source>
        <dbReference type="PROSITE-ProRule" id="PRU01076"/>
    </source>
</evidence>
<dbReference type="PROSITE" id="PS51740">
    <property type="entry name" value="SPOVT_ABRB"/>
    <property type="match status" value="1"/>
</dbReference>
<feature type="domain" description="SpoVT-AbrB" evidence="2">
    <location>
        <begin position="1"/>
        <end position="46"/>
    </location>
</feature>
<dbReference type="PANTHER" id="PTHR34860:SF6">
    <property type="entry name" value="REPRESSOR-LIKE PROTEIN SSO7C3"/>
    <property type="match status" value="1"/>
</dbReference>
<dbReference type="InterPro" id="IPR007159">
    <property type="entry name" value="SpoVT-AbrB_dom"/>
</dbReference>
<evidence type="ECO:0000259" key="2">
    <source>
        <dbReference type="PROSITE" id="PS51740"/>
    </source>
</evidence>
<gene>
    <name evidence="3" type="ORF">ENJ40_03540</name>
</gene>
<dbReference type="SUPFAM" id="SSF89447">
    <property type="entry name" value="AbrB/MazE/MraZ-like"/>
    <property type="match status" value="1"/>
</dbReference>
<proteinExistence type="predicted"/>
<dbReference type="SMART" id="SM00966">
    <property type="entry name" value="SpoVT_AbrB"/>
    <property type="match status" value="1"/>
</dbReference>
<dbReference type="InterPro" id="IPR037914">
    <property type="entry name" value="SpoVT-AbrB_sf"/>
</dbReference>
<dbReference type="EMBL" id="DRMH01000039">
    <property type="protein sequence ID" value="HFC97520.1"/>
    <property type="molecule type" value="Genomic_DNA"/>
</dbReference>
<keyword evidence="1 3" id="KW-0238">DNA-binding</keyword>
<organism evidence="3">
    <name type="scientific">Thermosulfurimonas dismutans</name>
    <dbReference type="NCBI Taxonomy" id="999894"/>
    <lineage>
        <taxon>Bacteria</taxon>
        <taxon>Pseudomonadati</taxon>
        <taxon>Thermodesulfobacteriota</taxon>
        <taxon>Thermodesulfobacteria</taxon>
        <taxon>Thermodesulfobacteriales</taxon>
        <taxon>Thermodesulfobacteriaceae</taxon>
        <taxon>Thermosulfurimonas</taxon>
    </lineage>
</organism>